<dbReference type="InterPro" id="IPR004289">
    <property type="entry name" value="Herpes_UL92"/>
</dbReference>
<dbReference type="SMART" id="SM00256">
    <property type="entry name" value="FBOX"/>
    <property type="match status" value="1"/>
</dbReference>
<reference evidence="6" key="3">
    <citation type="submission" date="2020-12" db="UniProtKB">
        <authorList>
            <consortium name="EnsemblPlants"/>
        </authorList>
    </citation>
    <scope>IDENTIFICATION</scope>
</reference>
<keyword evidence="2" id="KW-0833">Ubl conjugation pathway</keyword>
<dbReference type="GO" id="GO:0005737">
    <property type="term" value="C:cytoplasm"/>
    <property type="evidence" value="ECO:0000318"/>
    <property type="project" value="GO_Central"/>
</dbReference>
<evidence type="ECO:0000256" key="1">
    <source>
        <dbReference type="ARBA" id="ARBA00004906"/>
    </source>
</evidence>
<dbReference type="InterPro" id="IPR001810">
    <property type="entry name" value="F-box_dom"/>
</dbReference>
<dbReference type="Pfam" id="PF12937">
    <property type="entry name" value="F-box-like"/>
    <property type="match status" value="1"/>
</dbReference>
<evidence type="ECO:0000256" key="2">
    <source>
        <dbReference type="ARBA" id="ARBA00022786"/>
    </source>
</evidence>
<dbReference type="CDD" id="cd22166">
    <property type="entry name" value="F-box_AtSKIP31-like"/>
    <property type="match status" value="1"/>
</dbReference>
<dbReference type="GeneID" id="112287093"/>
<evidence type="ECO:0000313" key="5">
    <source>
        <dbReference type="EMBL" id="PNR48373.1"/>
    </source>
</evidence>
<reference evidence="5 7" key="2">
    <citation type="journal article" date="2018" name="Plant J.">
        <title>The Physcomitrella patens chromosome-scale assembly reveals moss genome structure and evolution.</title>
        <authorList>
            <person name="Lang D."/>
            <person name="Ullrich K.K."/>
            <person name="Murat F."/>
            <person name="Fuchs J."/>
            <person name="Jenkins J."/>
            <person name="Haas F.B."/>
            <person name="Piednoel M."/>
            <person name="Gundlach H."/>
            <person name="Van Bel M."/>
            <person name="Meyberg R."/>
            <person name="Vives C."/>
            <person name="Morata J."/>
            <person name="Symeonidi A."/>
            <person name="Hiss M."/>
            <person name="Muchero W."/>
            <person name="Kamisugi Y."/>
            <person name="Saleh O."/>
            <person name="Blanc G."/>
            <person name="Decker E.L."/>
            <person name="van Gessel N."/>
            <person name="Grimwood J."/>
            <person name="Hayes R.D."/>
            <person name="Graham S.W."/>
            <person name="Gunter L.E."/>
            <person name="McDaniel S.F."/>
            <person name="Hoernstein S.N.W."/>
            <person name="Larsson A."/>
            <person name="Li F.W."/>
            <person name="Perroud P.F."/>
            <person name="Phillips J."/>
            <person name="Ranjan P."/>
            <person name="Rokshar D.S."/>
            <person name="Rothfels C.J."/>
            <person name="Schneider L."/>
            <person name="Shu S."/>
            <person name="Stevenson D.W."/>
            <person name="Thummler F."/>
            <person name="Tillich M."/>
            <person name="Villarreal Aguilar J.C."/>
            <person name="Widiez T."/>
            <person name="Wong G.K."/>
            <person name="Wymore A."/>
            <person name="Zhang Y."/>
            <person name="Zimmer A.D."/>
            <person name="Quatrano R.S."/>
            <person name="Mayer K.F.X."/>
            <person name="Goodstein D."/>
            <person name="Casacuberta J.M."/>
            <person name="Vandepoele K."/>
            <person name="Reski R."/>
            <person name="Cuming A.C."/>
            <person name="Tuskan G.A."/>
            <person name="Maumus F."/>
            <person name="Salse J."/>
            <person name="Schmutz J."/>
            <person name="Rensing S.A."/>
        </authorList>
    </citation>
    <scope>NUCLEOTIDE SEQUENCE [LARGE SCALE GENOMIC DNA]</scope>
    <source>
        <strain evidence="6 7">cv. Gransden 2004</strain>
    </source>
</reference>
<dbReference type="RefSeq" id="XP_024385517.1">
    <property type="nucleotide sequence ID" value="XM_024529749.2"/>
</dbReference>
<dbReference type="STRING" id="3218.A0A2K1K3L8"/>
<dbReference type="OMA" id="SYHQIDD"/>
<dbReference type="PROSITE" id="PS50181">
    <property type="entry name" value="FBOX"/>
    <property type="match status" value="1"/>
</dbReference>
<reference evidence="5 7" key="1">
    <citation type="journal article" date="2008" name="Science">
        <title>The Physcomitrella genome reveals evolutionary insights into the conquest of land by plants.</title>
        <authorList>
            <person name="Rensing S."/>
            <person name="Lang D."/>
            <person name="Zimmer A."/>
            <person name="Terry A."/>
            <person name="Salamov A."/>
            <person name="Shapiro H."/>
            <person name="Nishiyama T."/>
            <person name="Perroud P.-F."/>
            <person name="Lindquist E."/>
            <person name="Kamisugi Y."/>
            <person name="Tanahashi T."/>
            <person name="Sakakibara K."/>
            <person name="Fujita T."/>
            <person name="Oishi K."/>
            <person name="Shin-I T."/>
            <person name="Kuroki Y."/>
            <person name="Toyoda A."/>
            <person name="Suzuki Y."/>
            <person name="Hashimoto A."/>
            <person name="Yamaguchi K."/>
            <person name="Sugano A."/>
            <person name="Kohara Y."/>
            <person name="Fujiyama A."/>
            <person name="Anterola A."/>
            <person name="Aoki S."/>
            <person name="Ashton N."/>
            <person name="Barbazuk W.B."/>
            <person name="Barker E."/>
            <person name="Bennetzen J."/>
            <person name="Bezanilla M."/>
            <person name="Blankenship R."/>
            <person name="Cho S.H."/>
            <person name="Dutcher S."/>
            <person name="Estelle M."/>
            <person name="Fawcett J.A."/>
            <person name="Gundlach H."/>
            <person name="Hanada K."/>
            <person name="Heyl A."/>
            <person name="Hicks K.A."/>
            <person name="Hugh J."/>
            <person name="Lohr M."/>
            <person name="Mayer K."/>
            <person name="Melkozernov A."/>
            <person name="Murata T."/>
            <person name="Nelson D."/>
            <person name="Pils B."/>
            <person name="Prigge M."/>
            <person name="Reiss B."/>
            <person name="Renner T."/>
            <person name="Rombauts S."/>
            <person name="Rushton P."/>
            <person name="Sanderfoot A."/>
            <person name="Schween G."/>
            <person name="Shiu S.-H."/>
            <person name="Stueber K."/>
            <person name="Theodoulou F.L."/>
            <person name="Tu H."/>
            <person name="Van de Peer Y."/>
            <person name="Verrier P.J."/>
            <person name="Waters E."/>
            <person name="Wood A."/>
            <person name="Yang L."/>
            <person name="Cove D."/>
            <person name="Cuming A."/>
            <person name="Hasebe M."/>
            <person name="Lucas S."/>
            <person name="Mishler D.B."/>
            <person name="Reski R."/>
            <person name="Grigoriev I."/>
            <person name="Quatrano R.S."/>
            <person name="Boore J.L."/>
        </authorList>
    </citation>
    <scope>NUCLEOTIDE SEQUENCE [LARGE SCALE GENOMIC DNA]</scope>
    <source>
        <strain evidence="6 7">cv. Gransden 2004</strain>
    </source>
</reference>
<dbReference type="Gene3D" id="1.20.1280.50">
    <property type="match status" value="1"/>
</dbReference>
<dbReference type="SUPFAM" id="SSF81383">
    <property type="entry name" value="F-box domain"/>
    <property type="match status" value="1"/>
</dbReference>
<organism evidence="5">
    <name type="scientific">Physcomitrium patens</name>
    <name type="common">Spreading-leaved earth moss</name>
    <name type="synonym">Physcomitrella patens</name>
    <dbReference type="NCBI Taxonomy" id="3218"/>
    <lineage>
        <taxon>Eukaryota</taxon>
        <taxon>Viridiplantae</taxon>
        <taxon>Streptophyta</taxon>
        <taxon>Embryophyta</taxon>
        <taxon>Bryophyta</taxon>
        <taxon>Bryophytina</taxon>
        <taxon>Bryopsida</taxon>
        <taxon>Funariidae</taxon>
        <taxon>Funariales</taxon>
        <taxon>Funariaceae</taxon>
        <taxon>Physcomitrium</taxon>
    </lineage>
</organism>
<evidence type="ECO:0000259" key="4">
    <source>
        <dbReference type="PROSITE" id="PS50181"/>
    </source>
</evidence>
<dbReference type="KEGG" id="ppp:112287093"/>
<dbReference type="InterPro" id="IPR036047">
    <property type="entry name" value="F-box-like_dom_sf"/>
</dbReference>
<dbReference type="AlphaFoldDB" id="A0A2K1K3L8"/>
<evidence type="ECO:0000256" key="3">
    <source>
        <dbReference type="SAM" id="MobiDB-lite"/>
    </source>
</evidence>
<evidence type="ECO:0000313" key="6">
    <source>
        <dbReference type="EnsemblPlants" id="Pp3c9_17990V3.1"/>
    </source>
</evidence>
<sequence length="354" mass="39331">MDPSQDLDGASSDGEYEDDASLCAFLESEVLGEEEGGDVDDAPRSGAEAGGSDDEEAIAVLGVNPKEGLQLSIQTGSLGKVPPEIFQNILRFLSPEDLSSCTSVCRFLRGAGSDERLWRKLYCLRWGPFTKPNGRKEPHGSAWKKLYFERDHADMAEFVRNTPLEFRELFIQMQIAKRSQAPLKSQVYDDLLMVDTSVADQITAWRRRYSLPDVYVGDHGCSGRSCSYHQIGDVFLCEKTGRAHVCDDTCKETLLDPSNELLVCTVSGRCFDRWLSPSEENYAEEFGQQQGQQQADANAGADEGEPFLGSGRLGRAYLLGYNCADERELDAAYREVVYPRSKKPKSCYGGCFLE</sequence>
<dbReference type="EMBL" id="ABEU02000009">
    <property type="protein sequence ID" value="PNR48373.1"/>
    <property type="molecule type" value="Genomic_DNA"/>
</dbReference>
<accession>A0A2K1K3L8</accession>
<dbReference type="Pfam" id="PF03048">
    <property type="entry name" value="Herpes_UL92"/>
    <property type="match status" value="1"/>
</dbReference>
<feature type="domain" description="F-box" evidence="4">
    <location>
        <begin position="75"/>
        <end position="121"/>
    </location>
</feature>
<proteinExistence type="predicted"/>
<feature type="region of interest" description="Disordered" evidence="3">
    <location>
        <begin position="33"/>
        <end position="54"/>
    </location>
</feature>
<evidence type="ECO:0000313" key="7">
    <source>
        <dbReference type="Proteomes" id="UP000006727"/>
    </source>
</evidence>
<dbReference type="Gramene" id="Pp3c9_17990V3.2">
    <property type="protein sequence ID" value="Pp3c9_17990V3.2"/>
    <property type="gene ID" value="Pp3c9_17990"/>
</dbReference>
<protein>
    <recommendedName>
        <fullName evidence="4">F-box domain-containing protein</fullName>
    </recommendedName>
</protein>
<dbReference type="EnsemblPlants" id="Pp3c9_17990V3.2">
    <property type="protein sequence ID" value="Pp3c9_17990V3.2"/>
    <property type="gene ID" value="Pp3c9_17990"/>
</dbReference>
<name>A0A2K1K3L8_PHYPA</name>
<dbReference type="PANTHER" id="PTHR46550:SF1">
    <property type="entry name" value="F-BOX PROTEIN 3"/>
    <property type="match status" value="1"/>
</dbReference>
<dbReference type="PaxDb" id="3218-PP1S89_266V6.1"/>
<dbReference type="Gramene" id="Pp3c9_17990V3.1">
    <property type="protein sequence ID" value="Pp3c9_17990V3.1"/>
    <property type="gene ID" value="Pp3c9_17990"/>
</dbReference>
<dbReference type="OrthoDB" id="3219396at2759"/>
<keyword evidence="7" id="KW-1185">Reference proteome</keyword>
<dbReference type="InterPro" id="IPR052121">
    <property type="entry name" value="F-box_SCF_Substrate_Recog"/>
</dbReference>
<comment type="pathway">
    <text evidence="1">Protein modification; protein ubiquitination.</text>
</comment>
<dbReference type="PANTHER" id="PTHR46550">
    <property type="entry name" value="F-BOX ONLY PROTEIN 3"/>
    <property type="match status" value="1"/>
</dbReference>
<dbReference type="EnsemblPlants" id="Pp3c9_17990V3.1">
    <property type="protein sequence ID" value="Pp3c9_17990V3.1"/>
    <property type="gene ID" value="Pp3c9_17990"/>
</dbReference>
<dbReference type="Proteomes" id="UP000006727">
    <property type="component" value="Chromosome 9"/>
</dbReference>
<gene>
    <name evidence="6" type="primary">LOC112287093</name>
    <name evidence="5" type="ORF">PHYPA_012849</name>
</gene>
<dbReference type="FunCoup" id="A0A2K1K3L8">
    <property type="interactions" value="1991"/>
</dbReference>